<name>A0AAE1BLB7_PETCI</name>
<dbReference type="EMBL" id="JAWQEG010007180">
    <property type="protein sequence ID" value="KAK3852931.1"/>
    <property type="molecule type" value="Genomic_DNA"/>
</dbReference>
<protein>
    <submittedName>
        <fullName evidence="1">Uncharacterized protein</fullName>
    </submittedName>
</protein>
<gene>
    <name evidence="1" type="ORF">Pcinc_040495</name>
</gene>
<dbReference type="AlphaFoldDB" id="A0AAE1BLB7"/>
<reference evidence="1" key="1">
    <citation type="submission" date="2023-10" db="EMBL/GenBank/DDBJ databases">
        <title>Genome assemblies of two species of porcelain crab, Petrolisthes cinctipes and Petrolisthes manimaculis (Anomura: Porcellanidae).</title>
        <authorList>
            <person name="Angst P."/>
        </authorList>
    </citation>
    <scope>NUCLEOTIDE SEQUENCE</scope>
    <source>
        <strain evidence="1">PB745_01</strain>
        <tissue evidence="1">Gill</tissue>
    </source>
</reference>
<dbReference type="Proteomes" id="UP001286313">
    <property type="component" value="Unassembled WGS sequence"/>
</dbReference>
<accession>A0AAE1BLB7</accession>
<proteinExistence type="predicted"/>
<organism evidence="1 2">
    <name type="scientific">Petrolisthes cinctipes</name>
    <name type="common">Flat porcelain crab</name>
    <dbReference type="NCBI Taxonomy" id="88211"/>
    <lineage>
        <taxon>Eukaryota</taxon>
        <taxon>Metazoa</taxon>
        <taxon>Ecdysozoa</taxon>
        <taxon>Arthropoda</taxon>
        <taxon>Crustacea</taxon>
        <taxon>Multicrustacea</taxon>
        <taxon>Malacostraca</taxon>
        <taxon>Eumalacostraca</taxon>
        <taxon>Eucarida</taxon>
        <taxon>Decapoda</taxon>
        <taxon>Pleocyemata</taxon>
        <taxon>Anomura</taxon>
        <taxon>Galatheoidea</taxon>
        <taxon>Porcellanidae</taxon>
        <taxon>Petrolisthes</taxon>
    </lineage>
</organism>
<sequence>MLLKSRPKNQERCQVGVSCEEGIESGCTDSLVQLVEFTTGSFTRVLSPCLLLLWPPWYGGVVPPTPSPSHDFSPPLPSHPLLPDCPADLALSLTLTAHKSATAVMPVGSTKRIYKDSCRQQPIPSPHPSHSAKLAGMSAKFTGEPQCFLVVSCNTK</sequence>
<evidence type="ECO:0000313" key="1">
    <source>
        <dbReference type="EMBL" id="KAK3852931.1"/>
    </source>
</evidence>
<comment type="caution">
    <text evidence="1">The sequence shown here is derived from an EMBL/GenBank/DDBJ whole genome shotgun (WGS) entry which is preliminary data.</text>
</comment>
<evidence type="ECO:0000313" key="2">
    <source>
        <dbReference type="Proteomes" id="UP001286313"/>
    </source>
</evidence>
<keyword evidence="2" id="KW-1185">Reference proteome</keyword>